<evidence type="ECO:0000256" key="1">
    <source>
        <dbReference type="SAM" id="Phobius"/>
    </source>
</evidence>
<keyword evidence="1" id="KW-1133">Transmembrane helix</keyword>
<organism evidence="2 3">
    <name type="scientific">Candidatus Azambacteria bacterium GW2011_GWA1_44_9</name>
    <dbReference type="NCBI Taxonomy" id="1618610"/>
    <lineage>
        <taxon>Bacteria</taxon>
        <taxon>Candidatus Azamiibacteriota</taxon>
    </lineage>
</organism>
<keyword evidence="1" id="KW-0812">Transmembrane</keyword>
<dbReference type="InterPro" id="IPR009574">
    <property type="entry name" value="DUF1189"/>
</dbReference>
<accession>A0A0G1KC90</accession>
<dbReference type="Proteomes" id="UP000034595">
    <property type="component" value="Unassembled WGS sequence"/>
</dbReference>
<gene>
    <name evidence="2" type="ORF">UW78_C0015G0004</name>
</gene>
<reference evidence="2 3" key="1">
    <citation type="journal article" date="2015" name="Nature">
        <title>rRNA introns, odd ribosomes, and small enigmatic genomes across a large radiation of phyla.</title>
        <authorList>
            <person name="Brown C.T."/>
            <person name="Hug L.A."/>
            <person name="Thomas B.C."/>
            <person name="Sharon I."/>
            <person name="Castelle C.J."/>
            <person name="Singh A."/>
            <person name="Wilkins M.J."/>
            <person name="Williams K.H."/>
            <person name="Banfield J.F."/>
        </authorList>
    </citation>
    <scope>NUCLEOTIDE SEQUENCE [LARGE SCALE GENOMIC DNA]</scope>
</reference>
<dbReference type="Pfam" id="PF06691">
    <property type="entry name" value="DUF1189"/>
    <property type="match status" value="1"/>
</dbReference>
<evidence type="ECO:0000313" key="3">
    <source>
        <dbReference type="Proteomes" id="UP000034595"/>
    </source>
</evidence>
<dbReference type="EMBL" id="LCJQ01000015">
    <property type="protein sequence ID" value="KKT81160.1"/>
    <property type="molecule type" value="Genomic_DNA"/>
</dbReference>
<evidence type="ECO:0008006" key="4">
    <source>
        <dbReference type="Google" id="ProtNLM"/>
    </source>
</evidence>
<feature type="transmembrane region" description="Helical" evidence="1">
    <location>
        <begin position="32"/>
        <end position="53"/>
    </location>
</feature>
<protein>
    <recommendedName>
        <fullName evidence="4">DUF1189 domain-containing protein</fullName>
    </recommendedName>
</protein>
<evidence type="ECO:0000313" key="2">
    <source>
        <dbReference type="EMBL" id="KKT81160.1"/>
    </source>
</evidence>
<proteinExistence type="predicted"/>
<dbReference type="AlphaFoldDB" id="A0A0G1KC90"/>
<name>A0A0G1KC90_9BACT</name>
<keyword evidence="1" id="KW-0472">Membrane</keyword>
<feature type="transmembrane region" description="Helical" evidence="1">
    <location>
        <begin position="183"/>
        <end position="216"/>
    </location>
</feature>
<comment type="caution">
    <text evidence="2">The sequence shown here is derived from an EMBL/GenBank/DDBJ whole genome shotgun (WGS) entry which is preliminary data.</text>
</comment>
<sequence>MKKTFEIFKKSLSDVSLYREAREAPLKVGIRYYIKAIFLLSLFATVAFGVFSVPQGVRFMKEEASLLVQERYPTDLVVTFKNGEASTNSASPSFIPGEKKTLKTLFNDDSIENILVIDTGSEYDGSVFDNYHTFALLTKHDLVMRGVEERVTIQPLRGIPEMTITSASLINFIEKLNNSLALFVVLSLVIVFALLFVGYLVYLVPLALFALIPYFLAWIKNIPLTYRGAYKMSVYAVVPGLALKTLFSIGGVFLVPAYFSLLIFMLVVFLVMKRMEQ</sequence>
<feature type="transmembrane region" description="Helical" evidence="1">
    <location>
        <begin position="253"/>
        <end position="272"/>
    </location>
</feature>